<organism evidence="7">
    <name type="scientific">Desulfofervidus auxilii</name>
    <dbReference type="NCBI Taxonomy" id="1621989"/>
    <lineage>
        <taxon>Bacteria</taxon>
        <taxon>Pseudomonadati</taxon>
        <taxon>Thermodesulfobacteriota</taxon>
        <taxon>Candidatus Desulfofervidia</taxon>
        <taxon>Candidatus Desulfofervidales</taxon>
        <taxon>Candidatus Desulfofervidaceae</taxon>
        <taxon>Candidatus Desulfofervidus</taxon>
    </lineage>
</organism>
<keyword evidence="4 6" id="KW-1133">Transmembrane helix</keyword>
<comment type="subcellular location">
    <subcellularLocation>
        <location evidence="1">Cell membrane</location>
        <topology evidence="1">Multi-pass membrane protein</topology>
    </subcellularLocation>
</comment>
<keyword evidence="3 6" id="KW-0812">Transmembrane</keyword>
<feature type="transmembrane region" description="Helical" evidence="6">
    <location>
        <begin position="201"/>
        <end position="224"/>
    </location>
</feature>
<gene>
    <name evidence="7" type="ORF">ENG63_04635</name>
</gene>
<evidence type="ECO:0000256" key="3">
    <source>
        <dbReference type="ARBA" id="ARBA00022692"/>
    </source>
</evidence>
<dbReference type="Pfam" id="PF03706">
    <property type="entry name" value="LPG_synthase_TM"/>
    <property type="match status" value="1"/>
</dbReference>
<evidence type="ECO:0000256" key="6">
    <source>
        <dbReference type="SAM" id="Phobius"/>
    </source>
</evidence>
<dbReference type="GO" id="GO:0005886">
    <property type="term" value="C:plasma membrane"/>
    <property type="evidence" value="ECO:0007669"/>
    <property type="project" value="UniProtKB-SubCell"/>
</dbReference>
<feature type="transmembrane region" description="Helical" evidence="6">
    <location>
        <begin position="45"/>
        <end position="66"/>
    </location>
</feature>
<keyword evidence="2" id="KW-1003">Cell membrane</keyword>
<keyword evidence="5 6" id="KW-0472">Membrane</keyword>
<dbReference type="EMBL" id="DRBS01000181">
    <property type="protein sequence ID" value="HDD44131.1"/>
    <property type="molecule type" value="Genomic_DNA"/>
</dbReference>
<evidence type="ECO:0000256" key="4">
    <source>
        <dbReference type="ARBA" id="ARBA00022989"/>
    </source>
</evidence>
<evidence type="ECO:0000256" key="1">
    <source>
        <dbReference type="ARBA" id="ARBA00004651"/>
    </source>
</evidence>
<comment type="caution">
    <text evidence="7">The sequence shown here is derived from an EMBL/GenBank/DDBJ whole genome shotgun (WGS) entry which is preliminary data.</text>
</comment>
<feature type="transmembrane region" description="Helical" evidence="6">
    <location>
        <begin position="236"/>
        <end position="258"/>
    </location>
</feature>
<dbReference type="InterPro" id="IPR022791">
    <property type="entry name" value="L-PG_synthase/AglD"/>
</dbReference>
<dbReference type="PANTHER" id="PTHR39087:SF2">
    <property type="entry name" value="UPF0104 MEMBRANE PROTEIN MJ1595"/>
    <property type="match status" value="1"/>
</dbReference>
<proteinExistence type="predicted"/>
<feature type="transmembrane region" description="Helical" evidence="6">
    <location>
        <begin position="149"/>
        <end position="170"/>
    </location>
</feature>
<evidence type="ECO:0000313" key="7">
    <source>
        <dbReference type="EMBL" id="HDD44131.1"/>
    </source>
</evidence>
<feature type="transmembrane region" description="Helical" evidence="6">
    <location>
        <begin position="270"/>
        <end position="303"/>
    </location>
</feature>
<reference evidence="7" key="1">
    <citation type="journal article" date="2020" name="mSystems">
        <title>Genome- and Community-Level Interaction Insights into Carbon Utilization and Element Cycling Functions of Hydrothermarchaeota in Hydrothermal Sediment.</title>
        <authorList>
            <person name="Zhou Z."/>
            <person name="Liu Y."/>
            <person name="Xu W."/>
            <person name="Pan J."/>
            <person name="Luo Z.H."/>
            <person name="Li M."/>
        </authorList>
    </citation>
    <scope>NUCLEOTIDE SEQUENCE [LARGE SCALE GENOMIC DNA]</scope>
    <source>
        <strain evidence="7">HyVt-233</strain>
    </source>
</reference>
<evidence type="ECO:0000256" key="5">
    <source>
        <dbReference type="ARBA" id="ARBA00023136"/>
    </source>
</evidence>
<dbReference type="PANTHER" id="PTHR39087">
    <property type="entry name" value="UPF0104 MEMBRANE PROTEIN MJ1595"/>
    <property type="match status" value="1"/>
</dbReference>
<sequence length="308" mass="34098">MANLLPLKWKFRVFLSLCLTVLILWQLVKFVGSKELFAAFNVIKLKYALIALLLSLSFPFICALRWHFVLRATGQRIPILNCLILIMGAWPLNIFLPSRTGDFFKVAFVSKSNSKSMVFGSIVAEKILDVGCLALIGLLGAIAIKNKTFAIVFIGLLILVAILNQGLWLFKKLLRENKSPLLDKANLVIEGTNILSSCPKYAAIAASFSSINWFLSVVQALLFFKAFGINIPLIETAARLPLSIFIGVLPITLAGIGTRDAAMIFFFKSFAPAGIILGVAILYSLYSYFLYATLGIPFFIYLVNRKTL</sequence>
<accession>A0A7C0Y979</accession>
<dbReference type="AlphaFoldDB" id="A0A7C0Y979"/>
<evidence type="ECO:0000256" key="2">
    <source>
        <dbReference type="ARBA" id="ARBA00022475"/>
    </source>
</evidence>
<protein>
    <submittedName>
        <fullName evidence="7">Flippase-like domain-containing protein</fullName>
    </submittedName>
</protein>
<name>A0A7C0Y979_DESA2</name>
<dbReference type="Proteomes" id="UP000886289">
    <property type="component" value="Unassembled WGS sequence"/>
</dbReference>
<feature type="transmembrane region" description="Helical" evidence="6">
    <location>
        <begin position="116"/>
        <end position="142"/>
    </location>
</feature>
<feature type="transmembrane region" description="Helical" evidence="6">
    <location>
        <begin position="78"/>
        <end position="96"/>
    </location>
</feature>